<dbReference type="PROSITE" id="PS50030">
    <property type="entry name" value="UBA"/>
    <property type="match status" value="1"/>
</dbReference>
<evidence type="ECO:0000313" key="3">
    <source>
        <dbReference type="EMBL" id="CEM52443.1"/>
    </source>
</evidence>
<reference evidence="3" key="1">
    <citation type="submission" date="2014-11" db="EMBL/GenBank/DDBJ databases">
        <authorList>
            <person name="Otto D Thomas"/>
            <person name="Naeem Raeece"/>
        </authorList>
    </citation>
    <scope>NUCLEOTIDE SEQUENCE</scope>
</reference>
<organism evidence="3">
    <name type="scientific">Chromera velia CCMP2878</name>
    <dbReference type="NCBI Taxonomy" id="1169474"/>
    <lineage>
        <taxon>Eukaryota</taxon>
        <taxon>Sar</taxon>
        <taxon>Alveolata</taxon>
        <taxon>Colpodellida</taxon>
        <taxon>Chromeraceae</taxon>
        <taxon>Chromera</taxon>
    </lineage>
</organism>
<dbReference type="AlphaFoldDB" id="A0A0G4I5Z1"/>
<gene>
    <name evidence="3" type="ORF">Cvel_11271</name>
</gene>
<proteinExistence type="predicted"/>
<accession>A0A0G4I5Z1</accession>
<dbReference type="VEuPathDB" id="CryptoDB:Cvel_11271"/>
<dbReference type="InterPro" id="IPR009060">
    <property type="entry name" value="UBA-like_sf"/>
</dbReference>
<dbReference type="Pfam" id="PF00627">
    <property type="entry name" value="UBA"/>
    <property type="match status" value="1"/>
</dbReference>
<name>A0A0G4I5Z1_9ALVE</name>
<dbReference type="InterPro" id="IPR015940">
    <property type="entry name" value="UBA"/>
</dbReference>
<feature type="domain" description="UBA" evidence="2">
    <location>
        <begin position="1"/>
        <end position="29"/>
    </location>
</feature>
<protein>
    <recommendedName>
        <fullName evidence="2">UBA domain-containing protein</fullName>
    </recommendedName>
</protein>
<feature type="region of interest" description="Disordered" evidence="1">
    <location>
        <begin position="1"/>
        <end position="42"/>
    </location>
</feature>
<dbReference type="FunFam" id="1.10.8.10:FF:000003">
    <property type="entry name" value="UV excision repair protein RAD23 homolog"/>
    <property type="match status" value="1"/>
</dbReference>
<sequence>MGFERSQVEAAMRAAADNPERAVEILTGSPPSPHPRPGELPDLADMLSVNFVPWSQIQGGSNLAAQMPQARGSPSGVFPFENAPGVTFSLAAGTDARDVPALSQAQLQGLVGLLTSGQAGPGLSMGSDMRFAEAVEGGRTQEVITFIEQSPGFLDKRLCKFTFLFLPM</sequence>
<dbReference type="Gene3D" id="1.10.8.10">
    <property type="entry name" value="DNA helicase RuvA subunit, C-terminal domain"/>
    <property type="match status" value="1"/>
</dbReference>
<dbReference type="EMBL" id="CDMZ01005249">
    <property type="protein sequence ID" value="CEM52443.1"/>
    <property type="molecule type" value="Genomic_DNA"/>
</dbReference>
<evidence type="ECO:0000259" key="2">
    <source>
        <dbReference type="PROSITE" id="PS50030"/>
    </source>
</evidence>
<evidence type="ECO:0000256" key="1">
    <source>
        <dbReference type="SAM" id="MobiDB-lite"/>
    </source>
</evidence>
<dbReference type="SUPFAM" id="SSF46934">
    <property type="entry name" value="UBA-like"/>
    <property type="match status" value="1"/>
</dbReference>